<evidence type="ECO:0000313" key="1">
    <source>
        <dbReference type="EMBL" id="CAG8820611.1"/>
    </source>
</evidence>
<evidence type="ECO:0000313" key="2">
    <source>
        <dbReference type="Proteomes" id="UP000789396"/>
    </source>
</evidence>
<comment type="caution">
    <text evidence="1">The sequence shown here is derived from an EMBL/GenBank/DDBJ whole genome shotgun (WGS) entry which is preliminary data.</text>
</comment>
<proteinExistence type="predicted"/>
<dbReference type="AlphaFoldDB" id="A0A9N9PHA6"/>
<protein>
    <submittedName>
        <fullName evidence="1">15178_t:CDS:1</fullName>
    </submittedName>
</protein>
<dbReference type="Proteomes" id="UP000789396">
    <property type="component" value="Unassembled WGS sequence"/>
</dbReference>
<reference evidence="1" key="1">
    <citation type="submission" date="2021-06" db="EMBL/GenBank/DDBJ databases">
        <authorList>
            <person name="Kallberg Y."/>
            <person name="Tangrot J."/>
            <person name="Rosling A."/>
        </authorList>
    </citation>
    <scope>NUCLEOTIDE SEQUENCE</scope>
    <source>
        <strain evidence="1">IN212</strain>
    </source>
</reference>
<keyword evidence="2" id="KW-1185">Reference proteome</keyword>
<feature type="non-terminal residue" evidence="1">
    <location>
        <position position="1"/>
    </location>
</feature>
<sequence>NSFFDEVISASNTSSDTISDIRDNVAFISDIEGALSFDERGGKPVFFSNIG</sequence>
<gene>
    <name evidence="1" type="ORF">RFULGI_LOCUS19614</name>
</gene>
<organism evidence="1 2">
    <name type="scientific">Racocetra fulgida</name>
    <dbReference type="NCBI Taxonomy" id="60492"/>
    <lineage>
        <taxon>Eukaryota</taxon>
        <taxon>Fungi</taxon>
        <taxon>Fungi incertae sedis</taxon>
        <taxon>Mucoromycota</taxon>
        <taxon>Glomeromycotina</taxon>
        <taxon>Glomeromycetes</taxon>
        <taxon>Diversisporales</taxon>
        <taxon>Gigasporaceae</taxon>
        <taxon>Racocetra</taxon>
    </lineage>
</organism>
<dbReference type="EMBL" id="CAJVPZ010099286">
    <property type="protein sequence ID" value="CAG8820611.1"/>
    <property type="molecule type" value="Genomic_DNA"/>
</dbReference>
<name>A0A9N9PHA6_9GLOM</name>
<feature type="non-terminal residue" evidence="1">
    <location>
        <position position="51"/>
    </location>
</feature>
<accession>A0A9N9PHA6</accession>